<name>F8L301_SIMNZ</name>
<evidence type="ECO:0000313" key="1">
    <source>
        <dbReference type="EMBL" id="CCB87847.1"/>
    </source>
</evidence>
<reference evidence="1 2" key="2">
    <citation type="journal article" date="2011" name="Mol. Biol. Evol.">
        <title>Unity in variety--the pan-genome of the Chlamydiae.</title>
        <authorList>
            <person name="Collingro A."/>
            <person name="Tischler P."/>
            <person name="Weinmaier T."/>
            <person name="Penz T."/>
            <person name="Heinz E."/>
            <person name="Brunham R.C."/>
            <person name="Read T.D."/>
            <person name="Bavoil P.M."/>
            <person name="Sachse K."/>
            <person name="Kahane S."/>
            <person name="Friedman M.G."/>
            <person name="Rattei T."/>
            <person name="Myers G.S."/>
            <person name="Horn M."/>
        </authorList>
    </citation>
    <scope>NUCLEOTIDE SEQUENCE [LARGE SCALE GENOMIC DNA]</scope>
    <source>
        <strain evidence="2">ATCC VR-1471 / Z</strain>
        <plasmid evidence="1 2">pSn</plasmid>
    </source>
</reference>
<proteinExistence type="predicted"/>
<dbReference type="Proteomes" id="UP000000496">
    <property type="component" value="Plasmid pSn"/>
</dbReference>
<dbReference type="KEGG" id="sng:SNE_B24880"/>
<dbReference type="EMBL" id="FR872581">
    <property type="protein sequence ID" value="CCB87847.1"/>
    <property type="molecule type" value="Genomic_DNA"/>
</dbReference>
<sequence>MTEDEMQNRLQQFSKQEDLDQLRFPFVLKEQEDSGFSSAHLKCEGKSVSKLFRWENNLMHTINQAGN</sequence>
<gene>
    <name evidence="1" type="ordered locus">SNE_B24880</name>
</gene>
<geneLocation type="plasmid" evidence="1 2">
    <name>pSn</name>
</geneLocation>
<accession>F8L301</accession>
<evidence type="ECO:0000313" key="2">
    <source>
        <dbReference type="Proteomes" id="UP000000496"/>
    </source>
</evidence>
<keyword evidence="2" id="KW-1185">Reference proteome</keyword>
<dbReference type="HOGENOM" id="CLU_2810106_0_0_0"/>
<keyword evidence="1" id="KW-0614">Plasmid</keyword>
<organism evidence="1 2">
    <name type="scientific">Simkania negevensis (strain ATCC VR-1471 / DSM 27360 / Z)</name>
    <dbReference type="NCBI Taxonomy" id="331113"/>
    <lineage>
        <taxon>Bacteria</taxon>
        <taxon>Pseudomonadati</taxon>
        <taxon>Chlamydiota</taxon>
        <taxon>Chlamydiia</taxon>
        <taxon>Parachlamydiales</taxon>
        <taxon>Simkaniaceae</taxon>
        <taxon>Simkania</taxon>
    </lineage>
</organism>
<dbReference type="AlphaFoldDB" id="F8L301"/>
<protein>
    <submittedName>
        <fullName evidence="1">Uncharacterized protein</fullName>
    </submittedName>
</protein>
<reference key="1">
    <citation type="journal article" date="2011" name="Mol. Biol. Evol.">
        <title>Unity in variety -- the pan-genome of the Chlamydiae.</title>
        <authorList>
            <person name="Collingro A."/>
            <person name="Tischler P."/>
            <person name="Weinmaier T."/>
            <person name="Penz T."/>
            <person name="Heinz E."/>
            <person name="Brunham R.C."/>
            <person name="Read T.D."/>
            <person name="Bavoil P.M."/>
            <person name="Sachse K."/>
            <person name="Kahane S."/>
            <person name="Friedman M.G."/>
            <person name="Rattei T."/>
            <person name="Myers G.S.A."/>
            <person name="Horn M."/>
        </authorList>
    </citation>
    <scope>NUCLEOTIDE SEQUENCE</scope>
    <source>
        <strain>Z</strain>
    </source>
</reference>